<accession>A0ABQ2RB33</accession>
<feature type="domain" description="GGDEF" evidence="2">
    <location>
        <begin position="479"/>
        <end position="589"/>
    </location>
</feature>
<dbReference type="InterPro" id="IPR029787">
    <property type="entry name" value="Nucleotide_cyclase"/>
</dbReference>
<evidence type="ECO:0000313" key="4">
    <source>
        <dbReference type="Proteomes" id="UP000619118"/>
    </source>
</evidence>
<dbReference type="Pfam" id="PF00990">
    <property type="entry name" value="GGDEF"/>
    <property type="match status" value="1"/>
</dbReference>
<comment type="caution">
    <text evidence="3">The sequence shown here is derived from an EMBL/GenBank/DDBJ whole genome shotgun (WGS) entry which is preliminary data.</text>
</comment>
<dbReference type="Gene3D" id="3.30.70.270">
    <property type="match status" value="1"/>
</dbReference>
<evidence type="ECO:0000259" key="2">
    <source>
        <dbReference type="PROSITE" id="PS50887"/>
    </source>
</evidence>
<reference evidence="4" key="1">
    <citation type="journal article" date="2019" name="Int. J. Syst. Evol. Microbiol.">
        <title>The Global Catalogue of Microorganisms (GCM) 10K type strain sequencing project: providing services to taxonomists for standard genome sequencing and annotation.</title>
        <authorList>
            <consortium name="The Broad Institute Genomics Platform"/>
            <consortium name="The Broad Institute Genome Sequencing Center for Infectious Disease"/>
            <person name="Wu L."/>
            <person name="Ma J."/>
        </authorList>
    </citation>
    <scope>NUCLEOTIDE SEQUENCE [LARGE SCALE GENOMIC DNA]</scope>
    <source>
        <strain evidence="4">JCM 32306</strain>
    </source>
</reference>
<keyword evidence="1" id="KW-0472">Membrane</keyword>
<dbReference type="InterPro" id="IPR043128">
    <property type="entry name" value="Rev_trsase/Diguanyl_cyclase"/>
</dbReference>
<keyword evidence="1" id="KW-0812">Transmembrane</keyword>
<organism evidence="3 4">
    <name type="scientific">Shewanella litoralis</name>
    <dbReference type="NCBI Taxonomy" id="2282700"/>
    <lineage>
        <taxon>Bacteria</taxon>
        <taxon>Pseudomonadati</taxon>
        <taxon>Pseudomonadota</taxon>
        <taxon>Gammaproteobacteria</taxon>
        <taxon>Alteromonadales</taxon>
        <taxon>Shewanellaceae</taxon>
        <taxon>Shewanella</taxon>
    </lineage>
</organism>
<evidence type="ECO:0000313" key="3">
    <source>
        <dbReference type="EMBL" id="GGQ22982.1"/>
    </source>
</evidence>
<dbReference type="Proteomes" id="UP000619118">
    <property type="component" value="Unassembled WGS sequence"/>
</dbReference>
<sequence length="589" mass="66884">MFSLLLFIVAAPALSLPSQELLLSDDVVQKTQLLNVSEQLDVINSLNSQKSEDAKTLITALEQLQSTQSFSNVETLRLSLLRCFNLLEFGEFNQAITLAKQGELNARQLKYDSARPYFIQCEAAANQSLGNVLQEQLQTEEALRLARRYSEQQAMVNGLYLQSRQNTSLENYNQSIEDLRLALDIFDDAQEQFQQWYLLPKSFVQLEISNVFFSMGNITESLHFAEVAANDLSAFGKLNFAFAVNLARINIEIDNKSGVLLYLQKAEAENNRNTAERDLAVGNALLAAINSYIGHNDTAEQQALSSIEAFTEFQEPLYVMRIKRTLAKIYFAQKKDTQAISLLNEIIEQASELKQFSDLEEFNHIISEYYATNNQFELAYQFQVQRFEAAKQAAAKLNNAHFIQYQARLAEQHNTPPVEEATPNINQNLAITALIILLLSIGLVIFLTKKPQVTVVDKKEETQKQRIDNVLLNAKQGHYQMSMLLVNINHIRQVDIPYVEQQFQLALREQDLLFRHSLDELIILLPHTSSAGATRVMHQIEQILSNWKSDVKASIGLASLQQLDTFEVLMKRAILNQLSKMKPQDTKVT</sequence>
<gene>
    <name evidence="3" type="ORF">GCM10009411_23810</name>
</gene>
<dbReference type="SUPFAM" id="SSF55073">
    <property type="entry name" value="Nucleotide cyclase"/>
    <property type="match status" value="1"/>
</dbReference>
<keyword evidence="4" id="KW-1185">Reference proteome</keyword>
<dbReference type="PROSITE" id="PS50887">
    <property type="entry name" value="GGDEF"/>
    <property type="match status" value="1"/>
</dbReference>
<evidence type="ECO:0000256" key="1">
    <source>
        <dbReference type="SAM" id="Phobius"/>
    </source>
</evidence>
<proteinExistence type="predicted"/>
<name>A0ABQ2RB33_9GAMM</name>
<dbReference type="EMBL" id="BMQX01000016">
    <property type="protein sequence ID" value="GGQ22982.1"/>
    <property type="molecule type" value="Genomic_DNA"/>
</dbReference>
<protein>
    <recommendedName>
        <fullName evidence="2">GGDEF domain-containing protein</fullName>
    </recommendedName>
</protein>
<dbReference type="InterPro" id="IPR000160">
    <property type="entry name" value="GGDEF_dom"/>
</dbReference>
<feature type="transmembrane region" description="Helical" evidence="1">
    <location>
        <begin position="429"/>
        <end position="448"/>
    </location>
</feature>
<keyword evidence="1" id="KW-1133">Transmembrane helix</keyword>